<dbReference type="InterPro" id="IPR049067">
    <property type="entry name" value="MreB-like_C"/>
</dbReference>
<reference evidence="3" key="1">
    <citation type="submission" date="2020-10" db="EMBL/GenBank/DDBJ databases">
        <authorList>
            <person name="Gilroy R."/>
        </authorList>
    </citation>
    <scope>NUCLEOTIDE SEQUENCE</scope>
    <source>
        <strain evidence="3">ChiSjej3B21-11622</strain>
    </source>
</reference>
<evidence type="ECO:0000313" key="4">
    <source>
        <dbReference type="Proteomes" id="UP000886886"/>
    </source>
</evidence>
<evidence type="ECO:0000313" key="3">
    <source>
        <dbReference type="EMBL" id="HIQ96383.1"/>
    </source>
</evidence>
<evidence type="ECO:0000259" key="2">
    <source>
        <dbReference type="Pfam" id="PF21522"/>
    </source>
</evidence>
<name>A0A9D0ZVK8_9FIRM</name>
<proteinExistence type="predicted"/>
<evidence type="ECO:0000259" key="1">
    <source>
        <dbReference type="Pfam" id="PF17989"/>
    </source>
</evidence>
<dbReference type="Gene3D" id="3.30.420.40">
    <property type="match status" value="2"/>
</dbReference>
<dbReference type="Proteomes" id="UP000886886">
    <property type="component" value="Unassembled WGS sequence"/>
</dbReference>
<sequence length="316" mass="36852">MIISVDTGNKMIKTENLEFDAGVEILDQMPGEREEVILYKENYYRITSRRPSYLEDKTEDERYFILTLFAVAKELERTKGQEERIANGLIEVELLVGLPPAHYGKHRRAFKEYFQQGRIIDYMYMNTPYKITFTEVRVYIQAYAAYCLVAGRQQLSRYPKVLVIDIGGFTVDYMILRFGQLERTYVDSMEEGVIKLYRSVRAGIRQRFGLLLEEADVDDILSGEDVRFEVQVVERVKEITMRYVSELLGIFREIGIDFGTTQTVFAGGGAILLNKTIQEVWKKYQGAYFIINDVRANAKGYRLQYLAEKQEWEESK</sequence>
<reference evidence="3" key="2">
    <citation type="journal article" date="2021" name="PeerJ">
        <title>Extensive microbial diversity within the chicken gut microbiome revealed by metagenomics and culture.</title>
        <authorList>
            <person name="Gilroy R."/>
            <person name="Ravi A."/>
            <person name="Getino M."/>
            <person name="Pursley I."/>
            <person name="Horton D.L."/>
            <person name="Alikhan N.F."/>
            <person name="Baker D."/>
            <person name="Gharbi K."/>
            <person name="Hall N."/>
            <person name="Watson M."/>
            <person name="Adriaenssens E.M."/>
            <person name="Foster-Nyarko E."/>
            <person name="Jarju S."/>
            <person name="Secka A."/>
            <person name="Antonio M."/>
            <person name="Oren A."/>
            <person name="Chaudhuri R.R."/>
            <person name="La Ragione R."/>
            <person name="Hildebrand F."/>
            <person name="Pallen M.J."/>
        </authorList>
    </citation>
    <scope>NUCLEOTIDE SEQUENCE</scope>
    <source>
        <strain evidence="3">ChiSjej3B21-11622</strain>
    </source>
</reference>
<dbReference type="AlphaFoldDB" id="A0A9D0ZVK8"/>
<dbReference type="InterPro" id="IPR040607">
    <property type="entry name" value="ALP_N"/>
</dbReference>
<protein>
    <submittedName>
        <fullName evidence="3">ParM/StbA family protein</fullName>
    </submittedName>
</protein>
<feature type="domain" description="Actin-like protein N-terminal" evidence="1">
    <location>
        <begin position="52"/>
        <end position="143"/>
    </location>
</feature>
<comment type="caution">
    <text evidence="3">The sequence shown here is derived from an EMBL/GenBank/DDBJ whole genome shotgun (WGS) entry which is preliminary data.</text>
</comment>
<dbReference type="EMBL" id="DVFT01000108">
    <property type="protein sequence ID" value="HIQ96383.1"/>
    <property type="molecule type" value="Genomic_DNA"/>
</dbReference>
<dbReference type="Pfam" id="PF21522">
    <property type="entry name" value="MreB-like_C"/>
    <property type="match status" value="1"/>
</dbReference>
<gene>
    <name evidence="3" type="ORF">IAB26_07460</name>
</gene>
<feature type="domain" description="Actin homologue MreB-like C-terminal" evidence="2">
    <location>
        <begin position="163"/>
        <end position="279"/>
    </location>
</feature>
<organism evidence="3 4">
    <name type="scientific">Candidatus Limivivens merdigallinarum</name>
    <dbReference type="NCBI Taxonomy" id="2840859"/>
    <lineage>
        <taxon>Bacteria</taxon>
        <taxon>Bacillati</taxon>
        <taxon>Bacillota</taxon>
        <taxon>Clostridia</taxon>
        <taxon>Lachnospirales</taxon>
        <taxon>Lachnospiraceae</taxon>
        <taxon>Lachnospiraceae incertae sedis</taxon>
        <taxon>Candidatus Limivivens</taxon>
    </lineage>
</organism>
<dbReference type="Pfam" id="PF17989">
    <property type="entry name" value="ALP_N"/>
    <property type="match status" value="1"/>
</dbReference>
<dbReference type="SUPFAM" id="SSF53067">
    <property type="entry name" value="Actin-like ATPase domain"/>
    <property type="match status" value="2"/>
</dbReference>
<accession>A0A9D0ZVK8</accession>
<dbReference type="InterPro" id="IPR043129">
    <property type="entry name" value="ATPase_NBD"/>
</dbReference>